<protein>
    <submittedName>
        <fullName evidence="5">Efflux RND transporter periplasmic adaptor subunit</fullName>
    </submittedName>
</protein>
<evidence type="ECO:0000259" key="4">
    <source>
        <dbReference type="Pfam" id="PF25989"/>
    </source>
</evidence>
<dbReference type="EMBL" id="JACEZU010000005">
    <property type="protein sequence ID" value="MBA5687670.1"/>
    <property type="molecule type" value="Genomic_DNA"/>
</dbReference>
<dbReference type="Pfam" id="PF25917">
    <property type="entry name" value="BSH_RND"/>
    <property type="match status" value="1"/>
</dbReference>
<dbReference type="GO" id="GO:0015562">
    <property type="term" value="F:efflux transmembrane transporter activity"/>
    <property type="evidence" value="ECO:0007669"/>
    <property type="project" value="TreeGrafter"/>
</dbReference>
<dbReference type="NCBIfam" id="TIGR01730">
    <property type="entry name" value="RND_mfp"/>
    <property type="match status" value="1"/>
</dbReference>
<dbReference type="InterPro" id="IPR058792">
    <property type="entry name" value="Beta-barrel_RND_2"/>
</dbReference>
<comment type="similarity">
    <text evidence="1">Belongs to the membrane fusion protein (MFP) (TC 8.A.1) family.</text>
</comment>
<reference evidence="5 6" key="1">
    <citation type="submission" date="2020-07" db="EMBL/GenBank/DDBJ databases">
        <title>Novel species isolated from subtropical streams in China.</title>
        <authorList>
            <person name="Lu H."/>
        </authorList>
    </citation>
    <scope>NUCLEOTIDE SEQUENCE [LARGE SCALE GENOMIC DNA]</scope>
    <source>
        <strain evidence="5 6">LX47W</strain>
    </source>
</reference>
<accession>A0A7W2F9M2</accession>
<dbReference type="Pfam" id="PF25989">
    <property type="entry name" value="YknX_C"/>
    <property type="match status" value="1"/>
</dbReference>
<dbReference type="Gene3D" id="2.40.50.100">
    <property type="match status" value="1"/>
</dbReference>
<organism evidence="5 6">
    <name type="scientific">Rugamonas apoptosis</name>
    <dbReference type="NCBI Taxonomy" id="2758570"/>
    <lineage>
        <taxon>Bacteria</taxon>
        <taxon>Pseudomonadati</taxon>
        <taxon>Pseudomonadota</taxon>
        <taxon>Betaproteobacteria</taxon>
        <taxon>Burkholderiales</taxon>
        <taxon>Oxalobacteraceae</taxon>
        <taxon>Telluria group</taxon>
        <taxon>Rugamonas</taxon>
    </lineage>
</organism>
<feature type="domain" description="YknX-like C-terminal permuted SH3-like" evidence="4">
    <location>
        <begin position="316"/>
        <end position="383"/>
    </location>
</feature>
<dbReference type="PANTHER" id="PTHR30469">
    <property type="entry name" value="MULTIDRUG RESISTANCE PROTEIN MDTA"/>
    <property type="match status" value="1"/>
</dbReference>
<proteinExistence type="inferred from homology"/>
<dbReference type="InterPro" id="IPR006143">
    <property type="entry name" value="RND_pump_MFP"/>
</dbReference>
<comment type="caution">
    <text evidence="5">The sequence shown here is derived from an EMBL/GenBank/DDBJ whole genome shotgun (WGS) entry which is preliminary data.</text>
</comment>
<evidence type="ECO:0000256" key="1">
    <source>
        <dbReference type="ARBA" id="ARBA00009477"/>
    </source>
</evidence>
<feature type="domain" description="CusB-like beta-barrel" evidence="3">
    <location>
        <begin position="238"/>
        <end position="310"/>
    </location>
</feature>
<dbReference type="InterPro" id="IPR058637">
    <property type="entry name" value="YknX-like_C"/>
</dbReference>
<dbReference type="Gene3D" id="2.40.420.20">
    <property type="match status" value="1"/>
</dbReference>
<dbReference type="AlphaFoldDB" id="A0A7W2F9M2"/>
<dbReference type="Gene3D" id="2.40.30.170">
    <property type="match status" value="1"/>
</dbReference>
<evidence type="ECO:0000259" key="3">
    <source>
        <dbReference type="Pfam" id="PF25954"/>
    </source>
</evidence>
<keyword evidence="6" id="KW-1185">Reference proteome</keyword>
<dbReference type="SUPFAM" id="SSF111369">
    <property type="entry name" value="HlyD-like secretion proteins"/>
    <property type="match status" value="1"/>
</dbReference>
<dbReference type="GO" id="GO:1990281">
    <property type="term" value="C:efflux pump complex"/>
    <property type="evidence" value="ECO:0007669"/>
    <property type="project" value="TreeGrafter"/>
</dbReference>
<evidence type="ECO:0000313" key="5">
    <source>
        <dbReference type="EMBL" id="MBA5687670.1"/>
    </source>
</evidence>
<dbReference type="InterPro" id="IPR058625">
    <property type="entry name" value="MdtA-like_BSH"/>
</dbReference>
<dbReference type="PANTHER" id="PTHR30469:SF15">
    <property type="entry name" value="HLYD FAMILY OF SECRETION PROTEINS"/>
    <property type="match status" value="1"/>
</dbReference>
<name>A0A7W2F9M2_9BURK</name>
<dbReference type="Proteomes" id="UP000573499">
    <property type="component" value="Unassembled WGS sequence"/>
</dbReference>
<dbReference type="Pfam" id="PF25954">
    <property type="entry name" value="Beta-barrel_RND_2"/>
    <property type="match status" value="1"/>
</dbReference>
<dbReference type="Gene3D" id="1.10.287.470">
    <property type="entry name" value="Helix hairpin bin"/>
    <property type="match status" value="1"/>
</dbReference>
<gene>
    <name evidence="5" type="ORF">H3H39_11500</name>
</gene>
<feature type="domain" description="Multidrug resistance protein MdtA-like barrel-sandwich hybrid" evidence="2">
    <location>
        <begin position="93"/>
        <end position="224"/>
    </location>
</feature>
<sequence length="409" mass="42963">MRQDASSVTVRQNRTARIVKENTVSALKYLRLPHPIPIASLMVLSIALSACSKPAEKTEDIRPVRAMVLASSDVDVNAEFSGEVRARVESRLGFRVGGKIVSRKVDVGTLVKHGQVLMELDPQDLRLAQAQALAGLRAAETSRDLASAELKRYQELRAKNFVSQAVLDAKDSAFKAAQANVDSANAAYRGQTNQAGYASLVSDIDGVVTAVDAEVGQVVAPGTPVVRVAKAGDKEIVIGLPEDKVETLRRVPDVQVRLWADPGKAVAGKIREISPVADPSTRTYTVKVAIPDSLTEAKLGMTAVVQFASKTPVPQIKVPLTALFYEKAATSVWVVENGAVKLVPVAIGGVAGNELVLTKGVAAGQTVVTAGVNLLKPGQKVKILGSDLPAKPARPLGASAALGNGEAAI</sequence>
<evidence type="ECO:0000313" key="6">
    <source>
        <dbReference type="Proteomes" id="UP000573499"/>
    </source>
</evidence>
<evidence type="ECO:0000259" key="2">
    <source>
        <dbReference type="Pfam" id="PF25917"/>
    </source>
</evidence>